<dbReference type="AlphaFoldDB" id="A0A8X6PQ50"/>
<organism evidence="1 2">
    <name type="scientific">Nephila pilipes</name>
    <name type="common">Giant wood spider</name>
    <name type="synonym">Nephila maculata</name>
    <dbReference type="NCBI Taxonomy" id="299642"/>
    <lineage>
        <taxon>Eukaryota</taxon>
        <taxon>Metazoa</taxon>
        <taxon>Ecdysozoa</taxon>
        <taxon>Arthropoda</taxon>
        <taxon>Chelicerata</taxon>
        <taxon>Arachnida</taxon>
        <taxon>Araneae</taxon>
        <taxon>Araneomorphae</taxon>
        <taxon>Entelegynae</taxon>
        <taxon>Araneoidea</taxon>
        <taxon>Nephilidae</taxon>
        <taxon>Nephila</taxon>
    </lineage>
</organism>
<sequence>MFSELGEKFGEPSPKQRTFTILFSIPNLFNWQYGLEPSFRTKAPNDTQFALLDRKCGFWAPGDHSMGPRPHNLGIVAIVSSTRMLGVVTRVDRSHRSQSPISRPGV</sequence>
<evidence type="ECO:0000313" key="1">
    <source>
        <dbReference type="EMBL" id="GFT77881.1"/>
    </source>
</evidence>
<accession>A0A8X6PQ50</accession>
<name>A0A8X6PQ50_NEPPI</name>
<reference evidence="1" key="1">
    <citation type="submission" date="2020-08" db="EMBL/GenBank/DDBJ databases">
        <title>Multicomponent nature underlies the extraordinary mechanical properties of spider dragline silk.</title>
        <authorList>
            <person name="Kono N."/>
            <person name="Nakamura H."/>
            <person name="Mori M."/>
            <person name="Yoshida Y."/>
            <person name="Ohtoshi R."/>
            <person name="Malay A.D."/>
            <person name="Moran D.A.P."/>
            <person name="Tomita M."/>
            <person name="Numata K."/>
            <person name="Arakawa K."/>
        </authorList>
    </citation>
    <scope>NUCLEOTIDE SEQUENCE</scope>
</reference>
<dbReference type="EMBL" id="BMAW01118038">
    <property type="protein sequence ID" value="GFT77881.1"/>
    <property type="molecule type" value="Genomic_DNA"/>
</dbReference>
<dbReference type="Proteomes" id="UP000887013">
    <property type="component" value="Unassembled WGS sequence"/>
</dbReference>
<keyword evidence="2" id="KW-1185">Reference proteome</keyword>
<gene>
    <name evidence="1" type="ORF">NPIL_382111</name>
</gene>
<comment type="caution">
    <text evidence="1">The sequence shown here is derived from an EMBL/GenBank/DDBJ whole genome shotgun (WGS) entry which is preliminary data.</text>
</comment>
<protein>
    <submittedName>
        <fullName evidence="1">Uncharacterized protein</fullName>
    </submittedName>
</protein>
<proteinExistence type="predicted"/>
<evidence type="ECO:0000313" key="2">
    <source>
        <dbReference type="Proteomes" id="UP000887013"/>
    </source>
</evidence>